<dbReference type="Pfam" id="PF00787">
    <property type="entry name" value="PX"/>
    <property type="match status" value="1"/>
</dbReference>
<protein>
    <recommendedName>
        <fullName evidence="2">PX domain-containing protein</fullName>
    </recommendedName>
</protein>
<evidence type="ECO:0000313" key="3">
    <source>
        <dbReference type="EMBL" id="KAJ8600158.1"/>
    </source>
</evidence>
<dbReference type="PANTHER" id="PTHR10555:SF170">
    <property type="entry name" value="FI18122P1"/>
    <property type="match status" value="1"/>
</dbReference>
<dbReference type="Gene3D" id="3.30.1520.10">
    <property type="entry name" value="Phox-like domain"/>
    <property type="match status" value="1"/>
</dbReference>
<comment type="caution">
    <text evidence="3">The sequence shown here is derived from an EMBL/GenBank/DDBJ whole genome shotgun (WGS) entry which is preliminary data.</text>
</comment>
<dbReference type="GO" id="GO:0035091">
    <property type="term" value="F:phosphatidylinositol binding"/>
    <property type="evidence" value="ECO:0007669"/>
    <property type="project" value="InterPro"/>
</dbReference>
<accession>A0AAD7UAP3</accession>
<sequence length="501" mass="54930">MILSESPVKEPDVVDVVEEEAPLQEEGEAMETKAEEESKGVITEEEPRAPAPMEWRSAWQQAASQLASISMTVDRPEAVGNALSKHIVYRVRSRILTGEEQQLFEVQRRFSEFVTLRESLVKRYQGLLIPPIPPKVMSAVSKAESKLVQTRARVLSLFVERLSALPWTADDEVLRAFCADDNWAKKEETVVIHDSEASTTGRGRASWYAVLARAPAPPDAVVLERKLVETTGRLEALQGALEVAYKATIKAAAGCASRSDALGALCDGLASWRGESARWSALDQSADDVSAERAAGAVNTAVGKWSRHATREPTTVELTLGAAATWQALHVAAMRDLVSKRTYLIDDLRKEQRALAALRQQKAAGPDAATPQKKRFLAALKPSSTNAVTAENIDDLIDEAVKTQAEKERALDLHARALSYCELDRFRDEYARFATLAARSFFDTQAALASQAADVWHQASETLGPPQPMPHWMQVPDHLRLPSLGSIDDFEEDGGERAASV</sequence>
<dbReference type="SMART" id="SM00312">
    <property type="entry name" value="PX"/>
    <property type="match status" value="1"/>
</dbReference>
<feature type="compositionally biased region" description="Acidic residues" evidence="1">
    <location>
        <begin position="13"/>
        <end position="29"/>
    </location>
</feature>
<dbReference type="AlphaFoldDB" id="A0AAD7UAP3"/>
<evidence type="ECO:0000259" key="2">
    <source>
        <dbReference type="PROSITE" id="PS50195"/>
    </source>
</evidence>
<dbReference type="PROSITE" id="PS50195">
    <property type="entry name" value="PX"/>
    <property type="match status" value="1"/>
</dbReference>
<feature type="region of interest" description="Disordered" evidence="1">
    <location>
        <begin position="1"/>
        <end position="47"/>
    </location>
</feature>
<dbReference type="PANTHER" id="PTHR10555">
    <property type="entry name" value="SORTING NEXIN"/>
    <property type="match status" value="1"/>
</dbReference>
<feature type="compositionally biased region" description="Basic and acidic residues" evidence="1">
    <location>
        <begin position="30"/>
        <end position="39"/>
    </location>
</feature>
<dbReference type="SUPFAM" id="SSF64268">
    <property type="entry name" value="PX domain"/>
    <property type="match status" value="1"/>
</dbReference>
<dbReference type="Proteomes" id="UP001230188">
    <property type="component" value="Unassembled WGS sequence"/>
</dbReference>
<dbReference type="GO" id="GO:0005768">
    <property type="term" value="C:endosome"/>
    <property type="evidence" value="ECO:0007669"/>
    <property type="project" value="TreeGrafter"/>
</dbReference>
<keyword evidence="4" id="KW-1185">Reference proteome</keyword>
<name>A0AAD7UAP3_9STRA</name>
<dbReference type="InterPro" id="IPR036871">
    <property type="entry name" value="PX_dom_sf"/>
</dbReference>
<evidence type="ECO:0000256" key="1">
    <source>
        <dbReference type="SAM" id="MobiDB-lite"/>
    </source>
</evidence>
<organism evidence="3 4">
    <name type="scientific">Chrysophaeum taylorii</name>
    <dbReference type="NCBI Taxonomy" id="2483200"/>
    <lineage>
        <taxon>Eukaryota</taxon>
        <taxon>Sar</taxon>
        <taxon>Stramenopiles</taxon>
        <taxon>Ochrophyta</taxon>
        <taxon>Pelagophyceae</taxon>
        <taxon>Pelagomonadales</taxon>
        <taxon>Pelagomonadaceae</taxon>
        <taxon>Chrysophaeum</taxon>
    </lineage>
</organism>
<proteinExistence type="predicted"/>
<feature type="domain" description="PX" evidence="2">
    <location>
        <begin position="67"/>
        <end position="184"/>
    </location>
</feature>
<evidence type="ECO:0000313" key="4">
    <source>
        <dbReference type="Proteomes" id="UP001230188"/>
    </source>
</evidence>
<dbReference type="EMBL" id="JAQMWT010000526">
    <property type="protein sequence ID" value="KAJ8600158.1"/>
    <property type="molecule type" value="Genomic_DNA"/>
</dbReference>
<reference evidence="3" key="1">
    <citation type="submission" date="2023-01" db="EMBL/GenBank/DDBJ databases">
        <title>Metagenome sequencing of chrysophaentin producing Chrysophaeum taylorii.</title>
        <authorList>
            <person name="Davison J."/>
            <person name="Bewley C."/>
        </authorList>
    </citation>
    <scope>NUCLEOTIDE SEQUENCE</scope>
    <source>
        <strain evidence="3">NIES-1699</strain>
    </source>
</reference>
<dbReference type="InterPro" id="IPR001683">
    <property type="entry name" value="PX_dom"/>
</dbReference>
<gene>
    <name evidence="3" type="ORF">CTAYLR_001915</name>
</gene>